<evidence type="ECO:0000256" key="2">
    <source>
        <dbReference type="SAM" id="Phobius"/>
    </source>
</evidence>
<dbReference type="AlphaFoldDB" id="A0A1Q5SXI3"/>
<evidence type="ECO:0000256" key="1">
    <source>
        <dbReference type="SAM" id="MobiDB-lite"/>
    </source>
</evidence>
<protein>
    <submittedName>
        <fullName evidence="3">Uncharacterized protein</fullName>
    </submittedName>
</protein>
<name>A0A1Q5SXI3_9EURO</name>
<proteinExistence type="predicted"/>
<keyword evidence="2" id="KW-1133">Transmembrane helix</keyword>
<organism evidence="3 4">
    <name type="scientific">Penicillium subrubescens</name>
    <dbReference type="NCBI Taxonomy" id="1316194"/>
    <lineage>
        <taxon>Eukaryota</taxon>
        <taxon>Fungi</taxon>
        <taxon>Dikarya</taxon>
        <taxon>Ascomycota</taxon>
        <taxon>Pezizomycotina</taxon>
        <taxon>Eurotiomycetes</taxon>
        <taxon>Eurotiomycetidae</taxon>
        <taxon>Eurotiales</taxon>
        <taxon>Aspergillaceae</taxon>
        <taxon>Penicillium</taxon>
    </lineage>
</organism>
<evidence type="ECO:0000313" key="4">
    <source>
        <dbReference type="Proteomes" id="UP000186955"/>
    </source>
</evidence>
<dbReference type="STRING" id="1316194.A0A1Q5SXI3"/>
<sequence length="122" mass="13285">MSTAIEKGDPIMPAISPSNSSHDHSLEMDDAKSRSHASSIAAADEEKSIPDMPIPLARQSTELGPAVKVPRSKRRGLFGQMTLVAEVEDPKTYPRRMKWFITFIVAVAGATAPMGSSIFFRK</sequence>
<feature type="transmembrane region" description="Helical" evidence="2">
    <location>
        <begin position="99"/>
        <end position="120"/>
    </location>
</feature>
<evidence type="ECO:0000313" key="3">
    <source>
        <dbReference type="EMBL" id="OKO92652.1"/>
    </source>
</evidence>
<keyword evidence="2" id="KW-0812">Transmembrane</keyword>
<feature type="region of interest" description="Disordered" evidence="1">
    <location>
        <begin position="1"/>
        <end position="52"/>
    </location>
</feature>
<keyword evidence="4" id="KW-1185">Reference proteome</keyword>
<gene>
    <name evidence="3" type="ORF">PENSUB_12637</name>
</gene>
<dbReference type="Proteomes" id="UP000186955">
    <property type="component" value="Unassembled WGS sequence"/>
</dbReference>
<dbReference type="EMBL" id="MNBE01000740">
    <property type="protein sequence ID" value="OKO92652.1"/>
    <property type="molecule type" value="Genomic_DNA"/>
</dbReference>
<comment type="caution">
    <text evidence="3">The sequence shown here is derived from an EMBL/GenBank/DDBJ whole genome shotgun (WGS) entry which is preliminary data.</text>
</comment>
<feature type="compositionally biased region" description="Basic and acidic residues" evidence="1">
    <location>
        <begin position="21"/>
        <end position="33"/>
    </location>
</feature>
<reference evidence="3 4" key="1">
    <citation type="submission" date="2016-10" db="EMBL/GenBank/DDBJ databases">
        <title>Genome sequence of the ascomycete fungus Penicillium subrubescens.</title>
        <authorList>
            <person name="De Vries R.P."/>
            <person name="Peng M."/>
            <person name="Dilokpimol A."/>
            <person name="Hilden K."/>
            <person name="Makela M.R."/>
            <person name="Grigoriev I."/>
            <person name="Riley R."/>
            <person name="Granchi Z."/>
        </authorList>
    </citation>
    <scope>NUCLEOTIDE SEQUENCE [LARGE SCALE GENOMIC DNA]</scope>
    <source>
        <strain evidence="3 4">CBS 132785</strain>
    </source>
</reference>
<keyword evidence="2" id="KW-0472">Membrane</keyword>
<accession>A0A1Q5SXI3</accession>